<organism evidence="2 3">
    <name type="scientific">Kineococcus gynurae</name>
    <dbReference type="NCBI Taxonomy" id="452979"/>
    <lineage>
        <taxon>Bacteria</taxon>
        <taxon>Bacillati</taxon>
        <taxon>Actinomycetota</taxon>
        <taxon>Actinomycetes</taxon>
        <taxon>Kineosporiales</taxon>
        <taxon>Kineosporiaceae</taxon>
        <taxon>Kineococcus</taxon>
    </lineage>
</organism>
<sequence length="291" mass="30049">MLYDVRDASTGPGRLPPRTLQLNLVTQGLATRWESMFAVLPTGVRDRIAYLSVLLGAVVSTVALVFGEIAWPGRAMPSFGGPDTSGPPLLQTAGILPYGAWILALVAVVAGRARWGRLLSAAAAGTMIVLAVARVVPHPPVFVLAPLSVAAILSTIGHPSRRPGPRGWLVFGWVLLVGLLGGMQALNSSSASLDPTTYFYRSDGLTLLVSQLLLLIAVACLVAVGAAFTGSSWLLALVVSAYPYAALLALSTAVGDLPQALLVVSGLIGIPLLVLLGLTLGRRSASGSVST</sequence>
<name>A0ABV5LUM0_9ACTN</name>
<comment type="caution">
    <text evidence="2">The sequence shown here is derived from an EMBL/GenBank/DDBJ whole genome shotgun (WGS) entry which is preliminary data.</text>
</comment>
<dbReference type="RefSeq" id="WP_380137858.1">
    <property type="nucleotide sequence ID" value="NZ_JBHLUI010000008.1"/>
</dbReference>
<feature type="transmembrane region" description="Helical" evidence="1">
    <location>
        <begin position="89"/>
        <end position="111"/>
    </location>
</feature>
<evidence type="ECO:0000256" key="1">
    <source>
        <dbReference type="SAM" id="Phobius"/>
    </source>
</evidence>
<feature type="transmembrane region" description="Helical" evidence="1">
    <location>
        <begin position="233"/>
        <end position="254"/>
    </location>
</feature>
<feature type="transmembrane region" description="Helical" evidence="1">
    <location>
        <begin position="48"/>
        <end position="69"/>
    </location>
</feature>
<feature type="transmembrane region" description="Helical" evidence="1">
    <location>
        <begin position="167"/>
        <end position="186"/>
    </location>
</feature>
<feature type="transmembrane region" description="Helical" evidence="1">
    <location>
        <begin position="260"/>
        <end position="281"/>
    </location>
</feature>
<evidence type="ECO:0000313" key="2">
    <source>
        <dbReference type="EMBL" id="MFB9377794.1"/>
    </source>
</evidence>
<feature type="transmembrane region" description="Helical" evidence="1">
    <location>
        <begin position="142"/>
        <end position="160"/>
    </location>
</feature>
<keyword evidence="1" id="KW-0812">Transmembrane</keyword>
<gene>
    <name evidence="2" type="ORF">ACFFVI_12530</name>
</gene>
<proteinExistence type="predicted"/>
<reference evidence="2 3" key="1">
    <citation type="submission" date="2024-09" db="EMBL/GenBank/DDBJ databases">
        <authorList>
            <person name="Sun Q."/>
            <person name="Mori K."/>
        </authorList>
    </citation>
    <scope>NUCLEOTIDE SEQUENCE [LARGE SCALE GENOMIC DNA]</scope>
    <source>
        <strain evidence="2 3">TISTR 1856</strain>
    </source>
</reference>
<keyword evidence="3" id="KW-1185">Reference proteome</keyword>
<feature type="transmembrane region" description="Helical" evidence="1">
    <location>
        <begin position="206"/>
        <end position="226"/>
    </location>
</feature>
<feature type="transmembrane region" description="Helical" evidence="1">
    <location>
        <begin position="118"/>
        <end position="136"/>
    </location>
</feature>
<accession>A0ABV5LUM0</accession>
<dbReference type="Proteomes" id="UP001589748">
    <property type="component" value="Unassembled WGS sequence"/>
</dbReference>
<keyword evidence="1" id="KW-1133">Transmembrane helix</keyword>
<keyword evidence="1" id="KW-0472">Membrane</keyword>
<evidence type="ECO:0000313" key="3">
    <source>
        <dbReference type="Proteomes" id="UP001589748"/>
    </source>
</evidence>
<dbReference type="EMBL" id="JBHMDM010000007">
    <property type="protein sequence ID" value="MFB9377794.1"/>
    <property type="molecule type" value="Genomic_DNA"/>
</dbReference>
<protein>
    <submittedName>
        <fullName evidence="2">Uncharacterized protein</fullName>
    </submittedName>
</protein>